<keyword evidence="1 2" id="KW-0238">DNA-binding</keyword>
<dbReference type="SUPFAM" id="SSF46689">
    <property type="entry name" value="Homeodomain-like"/>
    <property type="match status" value="1"/>
</dbReference>
<dbReference type="GO" id="GO:0003677">
    <property type="term" value="F:DNA binding"/>
    <property type="evidence" value="ECO:0007669"/>
    <property type="project" value="UniProtKB-UniRule"/>
</dbReference>
<evidence type="ECO:0000313" key="5">
    <source>
        <dbReference type="EMBL" id="PST39914.1"/>
    </source>
</evidence>
<dbReference type="RefSeq" id="WP_106988225.1">
    <property type="nucleotide sequence ID" value="NZ_DAWBWI010000136.1"/>
</dbReference>
<dbReference type="EMBL" id="PYLP01000010">
    <property type="protein sequence ID" value="PST39914.1"/>
    <property type="molecule type" value="Genomic_DNA"/>
</dbReference>
<protein>
    <submittedName>
        <fullName evidence="5">TetR family transcriptional regulator</fullName>
    </submittedName>
    <submittedName>
        <fullName evidence="4">TetR/AcrR family transcriptional regulator</fullName>
    </submittedName>
</protein>
<dbReference type="PROSITE" id="PS50977">
    <property type="entry name" value="HTH_TETR_2"/>
    <property type="match status" value="1"/>
</dbReference>
<dbReference type="AlphaFoldDB" id="A0A2T3FX86"/>
<dbReference type="InterPro" id="IPR023772">
    <property type="entry name" value="DNA-bd_HTH_TetR-type_CS"/>
</dbReference>
<sequence>MAIQEIKSKINDNKQEKERKLLSTALHLFSEKGIKKTSIQDIVHDAGIAKGTFYLYFKDKYELQDVLLAKTSHEFFSNACKEANKYHFDRLDDKIIFIIDSIIDALIARPNILKFIQKNLSLGLYSEKLTDLLDSEELGIKELFINEVKEKDIPLEYPEMTLFMIIELVSSTVFTSIVEKQPLPIEEFKPHLYKTIRLLINEKLEK</sequence>
<evidence type="ECO:0000259" key="3">
    <source>
        <dbReference type="PROSITE" id="PS50977"/>
    </source>
</evidence>
<organism evidence="5 6">
    <name type="scientific">Faecalibacillus faecis</name>
    <dbReference type="NCBI Taxonomy" id="1982628"/>
    <lineage>
        <taxon>Bacteria</taxon>
        <taxon>Bacillati</taxon>
        <taxon>Bacillota</taxon>
        <taxon>Erysipelotrichia</taxon>
        <taxon>Erysipelotrichales</taxon>
        <taxon>Coprobacillaceae</taxon>
        <taxon>Faecalibacillus</taxon>
    </lineage>
</organism>
<feature type="domain" description="HTH tetR-type" evidence="3">
    <location>
        <begin position="15"/>
        <end position="75"/>
    </location>
</feature>
<dbReference type="PROSITE" id="PS01081">
    <property type="entry name" value="HTH_TETR_1"/>
    <property type="match status" value="1"/>
</dbReference>
<dbReference type="Proteomes" id="UP001198439">
    <property type="component" value="Unassembled WGS sequence"/>
</dbReference>
<reference evidence="6" key="1">
    <citation type="submission" date="2018-03" db="EMBL/GenBank/DDBJ databases">
        <title>Lachnoclostridium SNUG30370 gen.nov., sp.nov., isolated from human faeces.</title>
        <authorList>
            <person name="Seo B."/>
            <person name="Jeon K."/>
            <person name="Ko G."/>
        </authorList>
    </citation>
    <scope>NUCLEOTIDE SEQUENCE [LARGE SCALE GENOMIC DNA]</scope>
    <source>
        <strain evidence="6">SNUG30370</strain>
    </source>
</reference>
<dbReference type="InterPro" id="IPR009057">
    <property type="entry name" value="Homeodomain-like_sf"/>
</dbReference>
<evidence type="ECO:0000313" key="6">
    <source>
        <dbReference type="Proteomes" id="UP000241201"/>
    </source>
</evidence>
<dbReference type="InterPro" id="IPR050624">
    <property type="entry name" value="HTH-type_Tx_Regulator"/>
</dbReference>
<dbReference type="EMBL" id="JAJDKZ010000006">
    <property type="protein sequence ID" value="MCB8609574.1"/>
    <property type="molecule type" value="Genomic_DNA"/>
</dbReference>
<dbReference type="Gene3D" id="1.10.357.10">
    <property type="entry name" value="Tetracycline Repressor, domain 2"/>
    <property type="match status" value="1"/>
</dbReference>
<comment type="caution">
    <text evidence="5">The sequence shown here is derived from an EMBL/GenBank/DDBJ whole genome shotgun (WGS) entry which is preliminary data.</text>
</comment>
<name>A0A2T3FX86_9FIRM</name>
<dbReference type="PANTHER" id="PTHR43479:SF11">
    <property type="entry name" value="ACREF_ENVCD OPERON REPRESSOR-RELATED"/>
    <property type="match status" value="1"/>
</dbReference>
<dbReference type="PRINTS" id="PR00455">
    <property type="entry name" value="HTHTETR"/>
</dbReference>
<evidence type="ECO:0000313" key="4">
    <source>
        <dbReference type="EMBL" id="MCB8609574.1"/>
    </source>
</evidence>
<gene>
    <name evidence="5" type="ORF">C7U55_08650</name>
    <name evidence="4" type="ORF">LJD69_03050</name>
</gene>
<accession>A0A2T3FX86</accession>
<dbReference type="Proteomes" id="UP000241201">
    <property type="component" value="Unassembled WGS sequence"/>
</dbReference>
<keyword evidence="6" id="KW-1185">Reference proteome</keyword>
<dbReference type="Pfam" id="PF00440">
    <property type="entry name" value="TetR_N"/>
    <property type="match status" value="1"/>
</dbReference>
<dbReference type="InterPro" id="IPR001647">
    <property type="entry name" value="HTH_TetR"/>
</dbReference>
<proteinExistence type="predicted"/>
<dbReference type="GeneID" id="77471157"/>
<reference evidence="5" key="2">
    <citation type="journal article" date="2019" name="Int. J. Syst. Evol. Microbiol.">
        <title>Faecalibacillus intestinalis gen. nov., sp. nov. and Faecalibacillus faecis sp. nov., isolated from human faeces.</title>
        <authorList>
            <person name="Seo B."/>
            <person name="Jeon K."/>
            <person name="Baek I."/>
            <person name="Lee Y.M."/>
            <person name="Baek K."/>
            <person name="Ko G."/>
        </authorList>
    </citation>
    <scope>NUCLEOTIDE SEQUENCE</scope>
    <source>
        <strain evidence="5">SNUG30370</strain>
    </source>
</reference>
<dbReference type="PANTHER" id="PTHR43479">
    <property type="entry name" value="ACREF/ENVCD OPERON REPRESSOR-RELATED"/>
    <property type="match status" value="1"/>
</dbReference>
<feature type="DNA-binding region" description="H-T-H motif" evidence="2">
    <location>
        <begin position="38"/>
        <end position="57"/>
    </location>
</feature>
<evidence type="ECO:0000256" key="2">
    <source>
        <dbReference type="PROSITE-ProRule" id="PRU00335"/>
    </source>
</evidence>
<evidence type="ECO:0000256" key="1">
    <source>
        <dbReference type="ARBA" id="ARBA00023125"/>
    </source>
</evidence>
<reference evidence="4" key="3">
    <citation type="submission" date="2021-10" db="EMBL/GenBank/DDBJ databases">
        <title>Collection of gut derived symbiotic bacterial strains cultured from healthy donors.</title>
        <authorList>
            <person name="Lin H."/>
            <person name="Littmann E."/>
            <person name="Kohout C."/>
            <person name="Pamer E.G."/>
        </authorList>
    </citation>
    <scope>NUCLEOTIDE SEQUENCE</scope>
    <source>
        <strain evidence="4">DFI.4.48</strain>
    </source>
</reference>